<proteinExistence type="inferred from homology"/>
<evidence type="ECO:0000259" key="8">
    <source>
        <dbReference type="Pfam" id="PF01694"/>
    </source>
</evidence>
<comment type="similarity">
    <text evidence="2">Belongs to the peptidase S54 family.</text>
</comment>
<sequence>MMVLDIESLKDAKITLTLIFINVLMFITFSVALPQENVLIFVQINRNIISNYEIWRLFTSLFFHGDILHLFSNMFGLLLFGATVENNPQISNIKYILIYFVSGLIGNLFSLILLPLDVISLGASGAIFGLIGAAFIIVATDSPPLLFYSLFYIAYFIFASIAPGINLWAHIFGLIGGLLLGYLFYTRKRKISVVY</sequence>
<gene>
    <name evidence="9" type="ORF">LCGC14_0913400</name>
</gene>
<feature type="transmembrane region" description="Helical" evidence="7">
    <location>
        <begin position="96"/>
        <end position="113"/>
    </location>
</feature>
<feature type="transmembrane region" description="Helical" evidence="7">
    <location>
        <begin position="119"/>
        <end position="138"/>
    </location>
</feature>
<evidence type="ECO:0000256" key="1">
    <source>
        <dbReference type="ARBA" id="ARBA00004141"/>
    </source>
</evidence>
<keyword evidence="3 7" id="KW-0812">Transmembrane</keyword>
<comment type="subcellular location">
    <subcellularLocation>
        <location evidence="1">Membrane</location>
        <topology evidence="1">Multi-pass membrane protein</topology>
    </subcellularLocation>
</comment>
<dbReference type="SUPFAM" id="SSF144091">
    <property type="entry name" value="Rhomboid-like"/>
    <property type="match status" value="1"/>
</dbReference>
<dbReference type="InterPro" id="IPR035952">
    <property type="entry name" value="Rhomboid-like_sf"/>
</dbReference>
<feature type="transmembrane region" description="Helical" evidence="7">
    <location>
        <begin position="67"/>
        <end position="84"/>
    </location>
</feature>
<evidence type="ECO:0000256" key="4">
    <source>
        <dbReference type="ARBA" id="ARBA00022801"/>
    </source>
</evidence>
<dbReference type="InterPro" id="IPR022764">
    <property type="entry name" value="Peptidase_S54_rhomboid_dom"/>
</dbReference>
<comment type="caution">
    <text evidence="9">The sequence shown here is derived from an EMBL/GenBank/DDBJ whole genome shotgun (WGS) entry which is preliminary data.</text>
</comment>
<evidence type="ECO:0000256" key="6">
    <source>
        <dbReference type="ARBA" id="ARBA00023136"/>
    </source>
</evidence>
<feature type="domain" description="Peptidase S54 rhomboid" evidence="8">
    <location>
        <begin position="53"/>
        <end position="185"/>
    </location>
</feature>
<evidence type="ECO:0000256" key="2">
    <source>
        <dbReference type="ARBA" id="ARBA00009045"/>
    </source>
</evidence>
<dbReference type="PANTHER" id="PTHR43731">
    <property type="entry name" value="RHOMBOID PROTEASE"/>
    <property type="match status" value="1"/>
</dbReference>
<dbReference type="Pfam" id="PF01694">
    <property type="entry name" value="Rhomboid"/>
    <property type="match status" value="1"/>
</dbReference>
<reference evidence="9" key="1">
    <citation type="journal article" date="2015" name="Nature">
        <title>Complex archaea that bridge the gap between prokaryotes and eukaryotes.</title>
        <authorList>
            <person name="Spang A."/>
            <person name="Saw J.H."/>
            <person name="Jorgensen S.L."/>
            <person name="Zaremba-Niedzwiedzka K."/>
            <person name="Martijn J."/>
            <person name="Lind A.E."/>
            <person name="van Eijk R."/>
            <person name="Schleper C."/>
            <person name="Guy L."/>
            <person name="Ettema T.J."/>
        </authorList>
    </citation>
    <scope>NUCLEOTIDE SEQUENCE</scope>
</reference>
<name>A0A0F9RBR9_9ZZZZ</name>
<feature type="transmembrane region" description="Helical" evidence="7">
    <location>
        <begin position="12"/>
        <end position="33"/>
    </location>
</feature>
<dbReference type="GO" id="GO:0004252">
    <property type="term" value="F:serine-type endopeptidase activity"/>
    <property type="evidence" value="ECO:0007669"/>
    <property type="project" value="InterPro"/>
</dbReference>
<keyword evidence="4" id="KW-0378">Hydrolase</keyword>
<dbReference type="GO" id="GO:0016020">
    <property type="term" value="C:membrane"/>
    <property type="evidence" value="ECO:0007669"/>
    <property type="project" value="UniProtKB-SubCell"/>
</dbReference>
<evidence type="ECO:0000256" key="3">
    <source>
        <dbReference type="ARBA" id="ARBA00022692"/>
    </source>
</evidence>
<accession>A0A0F9RBR9</accession>
<organism evidence="9">
    <name type="scientific">marine sediment metagenome</name>
    <dbReference type="NCBI Taxonomy" id="412755"/>
    <lineage>
        <taxon>unclassified sequences</taxon>
        <taxon>metagenomes</taxon>
        <taxon>ecological metagenomes</taxon>
    </lineage>
</organism>
<keyword evidence="5 7" id="KW-1133">Transmembrane helix</keyword>
<dbReference type="EMBL" id="LAZR01003045">
    <property type="protein sequence ID" value="KKN22606.1"/>
    <property type="molecule type" value="Genomic_DNA"/>
</dbReference>
<evidence type="ECO:0000256" key="5">
    <source>
        <dbReference type="ARBA" id="ARBA00022989"/>
    </source>
</evidence>
<evidence type="ECO:0000256" key="7">
    <source>
        <dbReference type="SAM" id="Phobius"/>
    </source>
</evidence>
<keyword evidence="6 7" id="KW-0472">Membrane</keyword>
<dbReference type="InterPro" id="IPR050925">
    <property type="entry name" value="Rhomboid_protease_S54"/>
</dbReference>
<dbReference type="PANTHER" id="PTHR43731:SF14">
    <property type="entry name" value="PRESENILIN-ASSOCIATED RHOMBOID-LIKE PROTEIN, MITOCHONDRIAL"/>
    <property type="match status" value="1"/>
</dbReference>
<feature type="transmembrane region" description="Helical" evidence="7">
    <location>
        <begin position="167"/>
        <end position="185"/>
    </location>
</feature>
<evidence type="ECO:0000313" key="9">
    <source>
        <dbReference type="EMBL" id="KKN22606.1"/>
    </source>
</evidence>
<dbReference type="Gene3D" id="1.20.1540.10">
    <property type="entry name" value="Rhomboid-like"/>
    <property type="match status" value="1"/>
</dbReference>
<protein>
    <recommendedName>
        <fullName evidence="8">Peptidase S54 rhomboid domain-containing protein</fullName>
    </recommendedName>
</protein>
<dbReference type="AlphaFoldDB" id="A0A0F9RBR9"/>
<feature type="transmembrane region" description="Helical" evidence="7">
    <location>
        <begin position="145"/>
        <end position="161"/>
    </location>
</feature>